<evidence type="ECO:0000313" key="2">
    <source>
        <dbReference type="Proteomes" id="UP001153332"/>
    </source>
</evidence>
<name>A0ACC2J1U8_9PEZI</name>
<comment type="caution">
    <text evidence="1">The sequence shown here is derived from an EMBL/GenBank/DDBJ whole genome shotgun (WGS) entry which is preliminary data.</text>
</comment>
<reference evidence="1" key="1">
    <citation type="submission" date="2022-12" db="EMBL/GenBank/DDBJ databases">
        <title>Genome Sequence of Lasiodiplodia mahajangana.</title>
        <authorList>
            <person name="Buettner E."/>
        </authorList>
    </citation>
    <scope>NUCLEOTIDE SEQUENCE</scope>
    <source>
        <strain evidence="1">VT137</strain>
    </source>
</reference>
<sequence length="689" mass="78309">MRKGLAQIGHGLLPSEQAWSQTLSRATNTKPPQFYRLRISPNRVLALRLKAKNDHQKKTYRGPFRYLANIRGGRLPVLTFQALLATQDLSKDKALAAAITKRKPADWTDVFNTLAGRGWSKGQLEHWVWIVSGEDGDARVERFVSTEDPKPLFLLFLLLRRDEAYREPKSLDLLIRYISKHCIVPTPTSSKAQPKFPTVSQFIILLRRLIHHARSLHPPFLVTITRLIADYIKSIPNDPHHTRRTTIYRDQCIVYNTALICLRRPSPHRPLAYMEFNWRAQKAIREVLVGLKKSRAERIVVLRYAKSWPPYRQDFDGRDTKRTIEDDRSRSVQAGVLMKEAGYADDDYDRALDTLGGMSEGSPTIQTRSLPPKQWTDENKELNIYSYWAMRVRATRNAQEAWRVFNMFAEKTGLAPNVQVYNEMFIKLQAFPVDPDSSSDLLPGDSRETFPVHDANYSQYELARLSPPTVSELYTEMINRGIRPGGHGLHNLIIHAKSVEEGLRYLHDSGISSEVIESIAISRQPSHSTLGQIPLLCFSSYIKLLCRLHPNRRGSERLFADELQPIHHAIMLVSMRLTPDRTEGVTFRPPWHSILRALARTHIAIKNVPAVENDLEALALFLKTFQSARKCIGVDADLFMLLCRVIQKAAVSRLNSHVDVSASAAVPVSVTPSSSTRIHAYSWLPGGYG</sequence>
<gene>
    <name evidence="1" type="ORF">O1611_g10118</name>
</gene>
<dbReference type="Proteomes" id="UP001153332">
    <property type="component" value="Unassembled WGS sequence"/>
</dbReference>
<dbReference type="EMBL" id="JAPUUL010003833">
    <property type="protein sequence ID" value="KAJ8121382.1"/>
    <property type="molecule type" value="Genomic_DNA"/>
</dbReference>
<organism evidence="1 2">
    <name type="scientific">Lasiodiplodia mahajangana</name>
    <dbReference type="NCBI Taxonomy" id="1108764"/>
    <lineage>
        <taxon>Eukaryota</taxon>
        <taxon>Fungi</taxon>
        <taxon>Dikarya</taxon>
        <taxon>Ascomycota</taxon>
        <taxon>Pezizomycotina</taxon>
        <taxon>Dothideomycetes</taxon>
        <taxon>Dothideomycetes incertae sedis</taxon>
        <taxon>Botryosphaeriales</taxon>
        <taxon>Botryosphaeriaceae</taxon>
        <taxon>Lasiodiplodia</taxon>
    </lineage>
</organism>
<keyword evidence="2" id="KW-1185">Reference proteome</keyword>
<evidence type="ECO:0000313" key="1">
    <source>
        <dbReference type="EMBL" id="KAJ8121382.1"/>
    </source>
</evidence>
<proteinExistence type="predicted"/>
<accession>A0ACC2J1U8</accession>
<protein>
    <submittedName>
        <fullName evidence="1">Uncharacterized protein</fullName>
    </submittedName>
</protein>